<sequence>MFKALVLAAGLTALQTGLAHADLKIGFAAEPFPPFSSKDASGQWVGWEVDAIDAVCKAMNEKCDYVEVAWDGIIPALQSNTIDVIWSAMSITPKRRAVIDFSDPYYRTTLFVVGPKNGDLDVTPAHLADKTIGVQGTTVSAKHAEDDYAPAGATIKTYATQDEANQDLASGRIDYTIGSAAVMKGFLETDGGKGCCEYKASVTDAKVLGEGIGAGIRKGDAALKAKLDAAIKDVAKSGEFDRITAKYPELKDAITTPKP</sequence>
<keyword evidence="2" id="KW-1185">Reference proteome</keyword>
<dbReference type="EMBL" id="JAENHL010000008">
    <property type="protein sequence ID" value="MBK1870402.1"/>
    <property type="molecule type" value="Genomic_DNA"/>
</dbReference>
<evidence type="ECO:0000313" key="1">
    <source>
        <dbReference type="EMBL" id="MBK1870402.1"/>
    </source>
</evidence>
<gene>
    <name evidence="1" type="ORF">JHL16_28820</name>
</gene>
<protein>
    <submittedName>
        <fullName evidence="1">Transporter substrate-binding domain-containing protein</fullName>
    </submittedName>
</protein>
<accession>A0ACC5RCQ5</accession>
<reference evidence="1" key="1">
    <citation type="submission" date="2021-01" db="EMBL/GenBank/DDBJ databases">
        <authorList>
            <person name="Sun Q."/>
        </authorList>
    </citation>
    <scope>NUCLEOTIDE SEQUENCE</scope>
    <source>
        <strain evidence="1">YIM B02566</strain>
    </source>
</reference>
<proteinExistence type="predicted"/>
<dbReference type="Proteomes" id="UP000616151">
    <property type="component" value="Unassembled WGS sequence"/>
</dbReference>
<evidence type="ECO:0000313" key="2">
    <source>
        <dbReference type="Proteomes" id="UP000616151"/>
    </source>
</evidence>
<comment type="caution">
    <text evidence="1">The sequence shown here is derived from an EMBL/GenBank/DDBJ whole genome shotgun (WGS) entry which is preliminary data.</text>
</comment>
<organism evidence="1 2">
    <name type="scientific">Taklimakanibacter albus</name>
    <dbReference type="NCBI Taxonomy" id="2800327"/>
    <lineage>
        <taxon>Bacteria</taxon>
        <taxon>Pseudomonadati</taxon>
        <taxon>Pseudomonadota</taxon>
        <taxon>Alphaproteobacteria</taxon>
        <taxon>Hyphomicrobiales</taxon>
        <taxon>Aestuariivirgaceae</taxon>
        <taxon>Taklimakanibacter</taxon>
    </lineage>
</organism>
<name>A0ACC5RCQ5_9HYPH</name>